<feature type="compositionally biased region" description="Basic residues" evidence="1">
    <location>
        <begin position="61"/>
        <end position="71"/>
    </location>
</feature>
<dbReference type="AlphaFoldDB" id="A0AAV5C933"/>
<evidence type="ECO:0000313" key="3">
    <source>
        <dbReference type="Proteomes" id="UP001054889"/>
    </source>
</evidence>
<dbReference type="Proteomes" id="UP001054889">
    <property type="component" value="Unassembled WGS sequence"/>
</dbReference>
<accession>A0AAV5C933</accession>
<comment type="caution">
    <text evidence="2">The sequence shown here is derived from an EMBL/GenBank/DDBJ whole genome shotgun (WGS) entry which is preliminary data.</text>
</comment>
<reference evidence="2" key="1">
    <citation type="journal article" date="2018" name="DNA Res.">
        <title>Multiple hybrid de novo genome assembly of finger millet, an orphan allotetraploid crop.</title>
        <authorList>
            <person name="Hatakeyama M."/>
            <person name="Aluri S."/>
            <person name="Balachadran M.T."/>
            <person name="Sivarajan S.R."/>
            <person name="Patrignani A."/>
            <person name="Gruter S."/>
            <person name="Poveda L."/>
            <person name="Shimizu-Inatsugi R."/>
            <person name="Baeten J."/>
            <person name="Francoijs K.J."/>
            <person name="Nataraja K.N."/>
            <person name="Reddy Y.A.N."/>
            <person name="Phadnis S."/>
            <person name="Ravikumar R.L."/>
            <person name="Schlapbach R."/>
            <person name="Sreeman S.M."/>
            <person name="Shimizu K.K."/>
        </authorList>
    </citation>
    <scope>NUCLEOTIDE SEQUENCE</scope>
</reference>
<gene>
    <name evidence="2" type="primary">ga11478</name>
    <name evidence="2" type="ORF">PR202_ga11478</name>
</gene>
<proteinExistence type="predicted"/>
<reference evidence="2" key="2">
    <citation type="submission" date="2021-12" db="EMBL/GenBank/DDBJ databases">
        <title>Resequencing data analysis of finger millet.</title>
        <authorList>
            <person name="Hatakeyama M."/>
            <person name="Aluri S."/>
            <person name="Balachadran M.T."/>
            <person name="Sivarajan S.R."/>
            <person name="Poveda L."/>
            <person name="Shimizu-Inatsugi R."/>
            <person name="Schlapbach R."/>
            <person name="Sreeman S.M."/>
            <person name="Shimizu K.K."/>
        </authorList>
    </citation>
    <scope>NUCLEOTIDE SEQUENCE</scope>
</reference>
<name>A0AAV5C933_ELECO</name>
<evidence type="ECO:0000313" key="2">
    <source>
        <dbReference type="EMBL" id="GJM94799.1"/>
    </source>
</evidence>
<organism evidence="2 3">
    <name type="scientific">Eleusine coracana subsp. coracana</name>
    <dbReference type="NCBI Taxonomy" id="191504"/>
    <lineage>
        <taxon>Eukaryota</taxon>
        <taxon>Viridiplantae</taxon>
        <taxon>Streptophyta</taxon>
        <taxon>Embryophyta</taxon>
        <taxon>Tracheophyta</taxon>
        <taxon>Spermatophyta</taxon>
        <taxon>Magnoliopsida</taxon>
        <taxon>Liliopsida</taxon>
        <taxon>Poales</taxon>
        <taxon>Poaceae</taxon>
        <taxon>PACMAD clade</taxon>
        <taxon>Chloridoideae</taxon>
        <taxon>Cynodonteae</taxon>
        <taxon>Eleusininae</taxon>
        <taxon>Eleusine</taxon>
    </lineage>
</organism>
<keyword evidence="3" id="KW-1185">Reference proteome</keyword>
<evidence type="ECO:0000256" key="1">
    <source>
        <dbReference type="SAM" id="MobiDB-lite"/>
    </source>
</evidence>
<dbReference type="EMBL" id="BQKI01000005">
    <property type="protein sequence ID" value="GJM94799.1"/>
    <property type="molecule type" value="Genomic_DNA"/>
</dbReference>
<sequence length="71" mass="7760">MERGDVLGLHSSSPDDDATFAVLLADLPPKPLAFLRDHVSLGRPASHLRRGHPPLACGLTRARHLPRPHSR</sequence>
<protein>
    <submittedName>
        <fullName evidence="2">Uncharacterized protein</fullName>
    </submittedName>
</protein>
<feature type="region of interest" description="Disordered" evidence="1">
    <location>
        <begin position="44"/>
        <end position="71"/>
    </location>
</feature>